<comment type="caution">
    <text evidence="2">The sequence shown here is derived from an EMBL/GenBank/DDBJ whole genome shotgun (WGS) entry which is preliminary data.</text>
</comment>
<organism evidence="2 3">
    <name type="scientific">Halovulum dunhuangense</name>
    <dbReference type="NCBI Taxonomy" id="1505036"/>
    <lineage>
        <taxon>Bacteria</taxon>
        <taxon>Pseudomonadati</taxon>
        <taxon>Pseudomonadota</taxon>
        <taxon>Alphaproteobacteria</taxon>
        <taxon>Rhodobacterales</taxon>
        <taxon>Paracoccaceae</taxon>
        <taxon>Halovulum</taxon>
    </lineage>
</organism>
<dbReference type="InterPro" id="IPR052186">
    <property type="entry name" value="Hydantoin_racemase-like"/>
</dbReference>
<dbReference type="InterPro" id="IPR053714">
    <property type="entry name" value="Iso_Racemase_Enz_sf"/>
</dbReference>
<protein>
    <submittedName>
        <fullName evidence="2">Asp/Glu/hydantoin racemase</fullName>
    </submittedName>
</protein>
<sequence>MRLLVINPNTSESVTALIRRAAEAAAAPGTEIVTDTAPWGVPYIATRTEAALGGHVALEMLARHQPGYDAAIIAAFGDPGLGAARELFPQPVIGLAEAGMLTACMLGQKFAIVTFSNALTAWYRECVAWHGLEGRLAGIFTLTESFRDIGDVQVEKEEKLVALCHSALAASDADVIVLAGAPLAGLAHRVADRVPVPVIDCVAAAVCQAETLARLNPRKATAGSFARPGAKAATGADEALARWIEGREGAVLPG</sequence>
<accession>A0A849L701</accession>
<dbReference type="RefSeq" id="WP_171327083.1">
    <property type="nucleotide sequence ID" value="NZ_JABFBC010000009.1"/>
</dbReference>
<dbReference type="GO" id="GO:0047661">
    <property type="term" value="F:amino-acid racemase activity"/>
    <property type="evidence" value="ECO:0007669"/>
    <property type="project" value="InterPro"/>
</dbReference>
<evidence type="ECO:0000313" key="2">
    <source>
        <dbReference type="EMBL" id="NNU82219.1"/>
    </source>
</evidence>
<proteinExistence type="inferred from homology"/>
<keyword evidence="3" id="KW-1185">Reference proteome</keyword>
<dbReference type="PANTHER" id="PTHR28047:SF5">
    <property type="entry name" value="PROTEIN DCG1"/>
    <property type="match status" value="1"/>
</dbReference>
<dbReference type="AlphaFoldDB" id="A0A849L701"/>
<gene>
    <name evidence="2" type="ORF">HMH01_17420</name>
</gene>
<reference evidence="2 3" key="1">
    <citation type="submission" date="2020-05" db="EMBL/GenBank/DDBJ databases">
        <title>Gimesia benthica sp. nov., a novel planctomycete isolated from a deep-sea water sample of the Northwest Indian Ocean.</title>
        <authorList>
            <person name="Wang J."/>
            <person name="Ruan C."/>
            <person name="Song L."/>
            <person name="Zhu Y."/>
            <person name="Li A."/>
            <person name="Zheng X."/>
            <person name="Wang L."/>
            <person name="Lu Z."/>
            <person name="Huang Y."/>
            <person name="Du W."/>
            <person name="Zhou Y."/>
            <person name="Huang L."/>
            <person name="Dai X."/>
        </authorList>
    </citation>
    <scope>NUCLEOTIDE SEQUENCE [LARGE SCALE GENOMIC DNA]</scope>
    <source>
        <strain evidence="2 3">YYQ-30</strain>
    </source>
</reference>
<dbReference type="Gene3D" id="3.40.50.12500">
    <property type="match status" value="1"/>
</dbReference>
<comment type="similarity">
    <text evidence="1">Belongs to the HyuE racemase family.</text>
</comment>
<dbReference type="InterPro" id="IPR015942">
    <property type="entry name" value="Asp/Glu/hydantoin_racemase"/>
</dbReference>
<dbReference type="EMBL" id="JABFBC010000009">
    <property type="protein sequence ID" value="NNU82219.1"/>
    <property type="molecule type" value="Genomic_DNA"/>
</dbReference>
<evidence type="ECO:0000313" key="3">
    <source>
        <dbReference type="Proteomes" id="UP000572377"/>
    </source>
</evidence>
<dbReference type="Pfam" id="PF01177">
    <property type="entry name" value="Asp_Glu_race"/>
    <property type="match status" value="1"/>
</dbReference>
<evidence type="ECO:0000256" key="1">
    <source>
        <dbReference type="ARBA" id="ARBA00038414"/>
    </source>
</evidence>
<dbReference type="Proteomes" id="UP000572377">
    <property type="component" value="Unassembled WGS sequence"/>
</dbReference>
<name>A0A849L701_9RHOB</name>
<dbReference type="PANTHER" id="PTHR28047">
    <property type="entry name" value="PROTEIN DCG1"/>
    <property type="match status" value="1"/>
</dbReference>